<sequence>MASKRRNVFYQKKKQETTEIDGNVGITPHGQPAALRRSRWAKGVRKRPDADDVCPDGMFQIRPSILPHPEEIGTNGRHLPKVDDYLRKVAGSKFGNPRMERMTRLSMAELDGRIRPGTGASYSSLSGAPATAGSSAPTADRSSAAAAVSIAPFARLISGSASPGIISGASLCHILSAYDIARVWEYYTSNLPSSSAVILESHRLIVVFGYGTSLQELLLTVRTRPCHQRSHLASATPWLAILVLKDTEPIHEQFARPPLLQPAMGSK</sequence>
<organism evidence="1 2">
    <name type="scientific">Ranatra chinensis</name>
    <dbReference type="NCBI Taxonomy" id="642074"/>
    <lineage>
        <taxon>Eukaryota</taxon>
        <taxon>Metazoa</taxon>
        <taxon>Ecdysozoa</taxon>
        <taxon>Arthropoda</taxon>
        <taxon>Hexapoda</taxon>
        <taxon>Insecta</taxon>
        <taxon>Pterygota</taxon>
        <taxon>Neoptera</taxon>
        <taxon>Paraneoptera</taxon>
        <taxon>Hemiptera</taxon>
        <taxon>Heteroptera</taxon>
        <taxon>Panheteroptera</taxon>
        <taxon>Nepomorpha</taxon>
        <taxon>Nepidae</taxon>
        <taxon>Ranatrinae</taxon>
        <taxon>Ranatra</taxon>
    </lineage>
</organism>
<accession>A0ABD0YSQ4</accession>
<protein>
    <submittedName>
        <fullName evidence="1">Uncharacterized protein</fullName>
    </submittedName>
</protein>
<reference evidence="1 2" key="1">
    <citation type="submission" date="2024-07" db="EMBL/GenBank/DDBJ databases">
        <title>Chromosome-level genome assembly of the water stick insect Ranatra chinensis (Heteroptera: Nepidae).</title>
        <authorList>
            <person name="Liu X."/>
        </authorList>
    </citation>
    <scope>NUCLEOTIDE SEQUENCE [LARGE SCALE GENOMIC DNA]</scope>
    <source>
        <strain evidence="1">Cailab_2021Rc</strain>
        <tissue evidence="1">Muscle</tissue>
    </source>
</reference>
<evidence type="ECO:0000313" key="2">
    <source>
        <dbReference type="Proteomes" id="UP001558652"/>
    </source>
</evidence>
<dbReference type="EMBL" id="JBFDAA010000003">
    <property type="protein sequence ID" value="KAL1139023.1"/>
    <property type="molecule type" value="Genomic_DNA"/>
</dbReference>
<proteinExistence type="predicted"/>
<name>A0ABD0YSQ4_9HEMI</name>
<evidence type="ECO:0000313" key="1">
    <source>
        <dbReference type="EMBL" id="KAL1139023.1"/>
    </source>
</evidence>
<dbReference type="AlphaFoldDB" id="A0ABD0YSQ4"/>
<keyword evidence="2" id="KW-1185">Reference proteome</keyword>
<gene>
    <name evidence="1" type="ORF">AAG570_009084</name>
</gene>
<dbReference type="Proteomes" id="UP001558652">
    <property type="component" value="Unassembled WGS sequence"/>
</dbReference>
<comment type="caution">
    <text evidence="1">The sequence shown here is derived from an EMBL/GenBank/DDBJ whole genome shotgun (WGS) entry which is preliminary data.</text>
</comment>